<sequence length="335" mass="35354">MPRNTPRRQITTLLPFLGLGFGLAITATTLAPPAMAAPDRPECLAGAKPGGGFDLTCRLIANAMLQTKLISQPMIVTYMEGGVGAVAYNHVIGKRATDANLVSAASSGSALLLAQGKFGRYDETAVRWVGALGADYGVLVVAADSPYQTLAELIAAYAKDPTKFPVAGGGAVGSQDWMKGVMLAKAAGHPARDMRYVALEGGGAVLTALEGGHVAIGAGDAAEMARHHAAGKVRILAVMAPERLPGELAGVPTAREQGIDIEWPVWRGYYIGHDVSDDDYRWWVDQFAALSKTPEFEAERTARGLYPFTLLGADFEKKVQADVARFKQIAAEAGM</sequence>
<gene>
    <name evidence="2" type="ordered locus">TMO_0369</name>
</gene>
<comment type="similarity">
    <text evidence="1">Belongs to the UPF0065 (bug) family.</text>
</comment>
<keyword evidence="3" id="KW-1185">Reference proteome</keyword>
<dbReference type="EMBL" id="CP003236">
    <property type="protein sequence ID" value="AFK52208.1"/>
    <property type="molecule type" value="Genomic_DNA"/>
</dbReference>
<dbReference type="InterPro" id="IPR005064">
    <property type="entry name" value="BUG"/>
</dbReference>
<dbReference type="Gene3D" id="3.40.190.150">
    <property type="entry name" value="Bordetella uptake gene, domain 1"/>
    <property type="match status" value="1"/>
</dbReference>
<dbReference type="HOGENOM" id="CLU_045683_1_0_5"/>
<name>I3THH0_TISMK</name>
<dbReference type="Proteomes" id="UP000005258">
    <property type="component" value="Chromosome"/>
</dbReference>
<dbReference type="KEGG" id="tmo:TMO_0369"/>
<evidence type="ECO:0000313" key="3">
    <source>
        <dbReference type="Proteomes" id="UP000005258"/>
    </source>
</evidence>
<organism evidence="2 3">
    <name type="scientific">Tistrella mobilis (strain KA081020-065)</name>
    <dbReference type="NCBI Taxonomy" id="1110502"/>
    <lineage>
        <taxon>Bacteria</taxon>
        <taxon>Pseudomonadati</taxon>
        <taxon>Pseudomonadota</taxon>
        <taxon>Alphaproteobacteria</taxon>
        <taxon>Geminicoccales</taxon>
        <taxon>Geminicoccaceae</taxon>
        <taxon>Tistrella</taxon>
    </lineage>
</organism>
<dbReference type="InterPro" id="IPR042100">
    <property type="entry name" value="Bug_dom1"/>
</dbReference>
<dbReference type="AlphaFoldDB" id="I3THH0"/>
<dbReference type="RefSeq" id="WP_014743888.1">
    <property type="nucleotide sequence ID" value="NC_017956.1"/>
</dbReference>
<dbReference type="PANTHER" id="PTHR42928">
    <property type="entry name" value="TRICARBOXYLATE-BINDING PROTEIN"/>
    <property type="match status" value="1"/>
</dbReference>
<proteinExistence type="inferred from homology"/>
<evidence type="ECO:0008006" key="4">
    <source>
        <dbReference type="Google" id="ProtNLM"/>
    </source>
</evidence>
<dbReference type="PATRIC" id="fig|1110502.3.peg.380"/>
<dbReference type="Pfam" id="PF03401">
    <property type="entry name" value="TctC"/>
    <property type="match status" value="1"/>
</dbReference>
<protein>
    <recommendedName>
        <fullName evidence="4">Tricarboxylic transporter</fullName>
    </recommendedName>
</protein>
<dbReference type="SUPFAM" id="SSF53850">
    <property type="entry name" value="Periplasmic binding protein-like II"/>
    <property type="match status" value="1"/>
</dbReference>
<evidence type="ECO:0000313" key="2">
    <source>
        <dbReference type="EMBL" id="AFK52208.1"/>
    </source>
</evidence>
<evidence type="ECO:0000256" key="1">
    <source>
        <dbReference type="ARBA" id="ARBA00006987"/>
    </source>
</evidence>
<dbReference type="eggNOG" id="COG3181">
    <property type="taxonomic scope" value="Bacteria"/>
</dbReference>
<dbReference type="PIRSF" id="PIRSF017082">
    <property type="entry name" value="YflP"/>
    <property type="match status" value="1"/>
</dbReference>
<dbReference type="CDD" id="cd07012">
    <property type="entry name" value="PBP2_Bug_TTT"/>
    <property type="match status" value="1"/>
</dbReference>
<dbReference type="STRING" id="1110502.TMO_0369"/>
<accession>I3THH0</accession>
<dbReference type="PANTHER" id="PTHR42928:SF3">
    <property type="entry name" value="UPF0065 PROTEIN YFLP"/>
    <property type="match status" value="1"/>
</dbReference>
<dbReference type="Gene3D" id="3.40.190.10">
    <property type="entry name" value="Periplasmic binding protein-like II"/>
    <property type="match status" value="1"/>
</dbReference>
<reference evidence="2 3" key="1">
    <citation type="journal article" date="2012" name="J. Am. Chem. Soc.">
        <title>Bacterial biosynthesis and maturation of the didemnin anti-cancer agents.</title>
        <authorList>
            <person name="Xu Y."/>
            <person name="Kersten R.D."/>
            <person name="Nam S.J."/>
            <person name="Lu L."/>
            <person name="Al-Suwailem A.M."/>
            <person name="Zheng H."/>
            <person name="Fenical W."/>
            <person name="Dorrestein P.C."/>
            <person name="Moore B.S."/>
            <person name="Qian P.Y."/>
        </authorList>
    </citation>
    <scope>NUCLEOTIDE SEQUENCE [LARGE SCALE GENOMIC DNA]</scope>
    <source>
        <strain evidence="2 3">KA081020-065</strain>
    </source>
</reference>